<keyword evidence="2" id="KW-1185">Reference proteome</keyword>
<accession>A0ACA9Q8K6</accession>
<dbReference type="Proteomes" id="UP000789702">
    <property type="component" value="Unassembled WGS sequence"/>
</dbReference>
<feature type="non-terminal residue" evidence="1">
    <location>
        <position position="1"/>
    </location>
</feature>
<evidence type="ECO:0000313" key="1">
    <source>
        <dbReference type="EMBL" id="CAG8742282.1"/>
    </source>
</evidence>
<dbReference type="EMBL" id="CAJVPU010041792">
    <property type="protein sequence ID" value="CAG8742282.1"/>
    <property type="molecule type" value="Genomic_DNA"/>
</dbReference>
<organism evidence="1 2">
    <name type="scientific">Dentiscutata heterogama</name>
    <dbReference type="NCBI Taxonomy" id="1316150"/>
    <lineage>
        <taxon>Eukaryota</taxon>
        <taxon>Fungi</taxon>
        <taxon>Fungi incertae sedis</taxon>
        <taxon>Mucoromycota</taxon>
        <taxon>Glomeromycotina</taxon>
        <taxon>Glomeromycetes</taxon>
        <taxon>Diversisporales</taxon>
        <taxon>Gigasporaceae</taxon>
        <taxon>Dentiscutata</taxon>
    </lineage>
</organism>
<evidence type="ECO:0000313" key="2">
    <source>
        <dbReference type="Proteomes" id="UP000789702"/>
    </source>
</evidence>
<gene>
    <name evidence="1" type="ORF">DHETER_LOCUS14120</name>
</gene>
<sequence>FGDESEKLSQQMLRTSMDRLLMKSLQMLCKSESLSKAGTKKKLIEKLAERIVSKAKEKNRVKKGSQVRKA</sequence>
<reference evidence="1" key="1">
    <citation type="submission" date="2021-06" db="EMBL/GenBank/DDBJ databases">
        <authorList>
            <person name="Kallberg Y."/>
            <person name="Tangrot J."/>
            <person name="Rosling A."/>
        </authorList>
    </citation>
    <scope>NUCLEOTIDE SEQUENCE</scope>
    <source>
        <strain evidence="1">IL203A</strain>
    </source>
</reference>
<name>A0ACA9Q8K6_9GLOM</name>
<proteinExistence type="predicted"/>
<comment type="caution">
    <text evidence="1">The sequence shown here is derived from an EMBL/GenBank/DDBJ whole genome shotgun (WGS) entry which is preliminary data.</text>
</comment>
<protein>
    <submittedName>
        <fullName evidence="1">17462_t:CDS:1</fullName>
    </submittedName>
</protein>